<feature type="compositionally biased region" description="Basic residues" evidence="1">
    <location>
        <begin position="459"/>
        <end position="474"/>
    </location>
</feature>
<accession>D1QRZ3</accession>
<evidence type="ECO:0008006" key="5">
    <source>
        <dbReference type="Google" id="ProtNLM"/>
    </source>
</evidence>
<dbReference type="PANTHER" id="PTHR37841:SF1">
    <property type="entry name" value="DUF3298 DOMAIN-CONTAINING PROTEIN"/>
    <property type="match status" value="1"/>
</dbReference>
<keyword evidence="2" id="KW-0732">Signal</keyword>
<reference evidence="3 4" key="1">
    <citation type="submission" date="2009-11" db="EMBL/GenBank/DDBJ databases">
        <authorList>
            <person name="Weinstock G."/>
            <person name="Sodergren E."/>
            <person name="Clifton S."/>
            <person name="Fulton L."/>
            <person name="Fulton B."/>
            <person name="Courtney L."/>
            <person name="Fronick C."/>
            <person name="Harrison M."/>
            <person name="Strong C."/>
            <person name="Farmer C."/>
            <person name="Delahaunty K."/>
            <person name="Markovic C."/>
            <person name="Hall O."/>
            <person name="Minx P."/>
            <person name="Tomlinson C."/>
            <person name="Mitreva M."/>
            <person name="Nelson J."/>
            <person name="Hou S."/>
            <person name="Wollam A."/>
            <person name="Pepin K.H."/>
            <person name="Johnson M."/>
            <person name="Bhonagiri V."/>
            <person name="Nash W.E."/>
            <person name="Warren W."/>
            <person name="Chinwalla A."/>
            <person name="Mardis E.R."/>
            <person name="Wilson R.K."/>
        </authorList>
    </citation>
    <scope>NUCLEOTIDE SEQUENCE [LARGE SCALE GENOMIC DNA]</scope>
    <source>
        <strain evidence="3 4">F0302</strain>
    </source>
</reference>
<evidence type="ECO:0000256" key="1">
    <source>
        <dbReference type="SAM" id="MobiDB-lite"/>
    </source>
</evidence>
<feature type="signal peptide" evidence="2">
    <location>
        <begin position="1"/>
        <end position="20"/>
    </location>
</feature>
<gene>
    <name evidence="3" type="ORF">HMPREF0971_01749</name>
</gene>
<dbReference type="AlphaFoldDB" id="D1QRZ3"/>
<evidence type="ECO:0000313" key="4">
    <source>
        <dbReference type="Proteomes" id="UP000004079"/>
    </source>
</evidence>
<dbReference type="Proteomes" id="UP000004079">
    <property type="component" value="Unassembled WGS sequence"/>
</dbReference>
<dbReference type="PANTHER" id="PTHR37841">
    <property type="entry name" value="GLR2918 PROTEIN"/>
    <property type="match status" value="1"/>
</dbReference>
<dbReference type="Pfam" id="PF14903">
    <property type="entry name" value="WG_beta_rep"/>
    <property type="match status" value="3"/>
</dbReference>
<dbReference type="HOGENOM" id="CLU_606703_0_0_10"/>
<dbReference type="EMBL" id="ACUZ02000031">
    <property type="protein sequence ID" value="EFB32000.1"/>
    <property type="molecule type" value="Genomic_DNA"/>
</dbReference>
<evidence type="ECO:0000256" key="2">
    <source>
        <dbReference type="SAM" id="SignalP"/>
    </source>
</evidence>
<evidence type="ECO:0000313" key="3">
    <source>
        <dbReference type="EMBL" id="EFB32000.1"/>
    </source>
</evidence>
<name>D1QRZ3_9BACT</name>
<organism evidence="3 4">
    <name type="scientific">Segatella oris F0302</name>
    <dbReference type="NCBI Taxonomy" id="649760"/>
    <lineage>
        <taxon>Bacteria</taxon>
        <taxon>Pseudomonadati</taxon>
        <taxon>Bacteroidota</taxon>
        <taxon>Bacteroidia</taxon>
        <taxon>Bacteroidales</taxon>
        <taxon>Prevotellaceae</taxon>
        <taxon>Segatella</taxon>
    </lineage>
</organism>
<dbReference type="STRING" id="649760.HMPREF0971_01749"/>
<comment type="caution">
    <text evidence="3">The sequence shown here is derived from an EMBL/GenBank/DDBJ whole genome shotgun (WGS) entry which is preliminary data.</text>
</comment>
<protein>
    <recommendedName>
        <fullName evidence="5">KWG Leptospira</fullName>
    </recommendedName>
</protein>
<feature type="region of interest" description="Disordered" evidence="1">
    <location>
        <begin position="454"/>
        <end position="474"/>
    </location>
</feature>
<sequence length="474" mass="54931">MKKNVLLAIFIALSPLSTYAQDTHVGTESKKTTSISQQKDGKFSLNDSENDAIIEDAEAISPTDSAFYYIIKDGKHGIYFMNGEPCIPIEFDNIERVYGEYWRVTKDKKIGLRKPNGKKLLSTSYEDIRAVIGEKVYFIVKKNKYGLCNENGKTLVPTQYTKIRRHNGFWTLEKGTSSDYLLNDQYLMKGVTISNYEIPFLHKEDDESKLYYSFKKGNLWGITDEDGRIHIKAQYTKRLQVVNYKDENSPIRFVAYANNRFGIIDLDNKMILPIQYNYVVTVEHKFQNIQEIESKQGKQLFGLNSDRIVTPFYYDNCKADSSYLYLFKGAFVTPFDPRKEQVVLPFEYNNTQNIEGSDNFIAQKENKYGIVNSKNEVLVPFVYDNIKNTAKPNMLIIQQGGKYGIIDNSNKLLYGMIDNAIESYSDHLEIQDFSKPVNPRLDYELNEIKVEYKTPTLPKSKKRHSKKRYKKRKA</sequence>
<dbReference type="RefSeq" id="WP_004373295.1">
    <property type="nucleotide sequence ID" value="NZ_GG703885.1"/>
</dbReference>
<feature type="chain" id="PRO_5003026956" description="KWG Leptospira" evidence="2">
    <location>
        <begin position="21"/>
        <end position="474"/>
    </location>
</feature>
<dbReference type="InterPro" id="IPR032774">
    <property type="entry name" value="WG_beta_rep"/>
</dbReference>
<proteinExistence type="predicted"/>